<keyword evidence="4" id="KW-1185">Reference proteome</keyword>
<dbReference type="PANTHER" id="PTHR14969:SF13">
    <property type="entry name" value="AT30094P"/>
    <property type="match status" value="1"/>
</dbReference>
<reference evidence="3 4" key="1">
    <citation type="submission" date="2021-03" db="EMBL/GenBank/DDBJ databases">
        <title>Complete genome of Streptomyces formicae strain 1H-GS9 (DSM 100524).</title>
        <authorList>
            <person name="Atanasov K.E."/>
            <person name="Altabella T."/>
            <person name="Ferrer A."/>
        </authorList>
    </citation>
    <scope>NUCLEOTIDE SEQUENCE [LARGE SCALE GENOMIC DNA]</scope>
    <source>
        <strain evidence="3 4">1H-GS9</strain>
    </source>
</reference>
<dbReference type="InterPro" id="IPR000326">
    <property type="entry name" value="PAP2/HPO"/>
</dbReference>
<dbReference type="InterPro" id="IPR036938">
    <property type="entry name" value="PAP2/HPO_sf"/>
</dbReference>
<keyword evidence="1" id="KW-0472">Membrane</keyword>
<evidence type="ECO:0000256" key="1">
    <source>
        <dbReference type="SAM" id="Phobius"/>
    </source>
</evidence>
<organism evidence="3 4">
    <name type="scientific">Streptomyces formicae</name>
    <dbReference type="NCBI Taxonomy" id="1616117"/>
    <lineage>
        <taxon>Bacteria</taxon>
        <taxon>Bacillati</taxon>
        <taxon>Actinomycetota</taxon>
        <taxon>Actinomycetes</taxon>
        <taxon>Kitasatosporales</taxon>
        <taxon>Streptomycetaceae</taxon>
        <taxon>Streptomyces</taxon>
    </lineage>
</organism>
<proteinExistence type="predicted"/>
<sequence>MVARELHGSALAEPGFTQANRVFSDWVWDPWTMRALIAAVVLLLLWRAAWLPALWVAAASVLGSAVQQGLKFLVGRERPSWSNPVDTAEYAAFPSGHAMTATVTCGLLLWLLGRRGAGPRVWRAAVAAAAVTVLGVGFTRLYLGVHWLTDVVAGWLLGVCLVAVAVASYDRWALIWKR</sequence>
<protein>
    <submittedName>
        <fullName evidence="3">Phosphatase PAP2 family protein</fullName>
    </submittedName>
</protein>
<keyword evidence="1" id="KW-1133">Transmembrane helix</keyword>
<evidence type="ECO:0000313" key="4">
    <source>
        <dbReference type="Proteomes" id="UP000828924"/>
    </source>
</evidence>
<dbReference type="Pfam" id="PF01569">
    <property type="entry name" value="PAP2"/>
    <property type="match status" value="1"/>
</dbReference>
<feature type="domain" description="Phosphatidic acid phosphatase type 2/haloperoxidase" evidence="2">
    <location>
        <begin position="50"/>
        <end position="166"/>
    </location>
</feature>
<name>A0ABY3WY97_9ACTN</name>
<evidence type="ECO:0000313" key="3">
    <source>
        <dbReference type="EMBL" id="UNM16635.1"/>
    </source>
</evidence>
<dbReference type="SUPFAM" id="SSF48317">
    <property type="entry name" value="Acid phosphatase/Vanadium-dependent haloperoxidase"/>
    <property type="match status" value="1"/>
</dbReference>
<keyword evidence="1" id="KW-0812">Transmembrane</keyword>
<feature type="transmembrane region" description="Helical" evidence="1">
    <location>
        <begin position="90"/>
        <end position="112"/>
    </location>
</feature>
<dbReference type="Gene3D" id="1.20.144.10">
    <property type="entry name" value="Phosphatidic acid phosphatase type 2/haloperoxidase"/>
    <property type="match status" value="1"/>
</dbReference>
<gene>
    <name evidence="3" type="ORF">J4032_20825</name>
</gene>
<accession>A0ABY3WY97</accession>
<evidence type="ECO:0000259" key="2">
    <source>
        <dbReference type="SMART" id="SM00014"/>
    </source>
</evidence>
<feature type="transmembrane region" description="Helical" evidence="1">
    <location>
        <begin position="124"/>
        <end position="145"/>
    </location>
</feature>
<dbReference type="SMART" id="SM00014">
    <property type="entry name" value="acidPPc"/>
    <property type="match status" value="1"/>
</dbReference>
<feature type="transmembrane region" description="Helical" evidence="1">
    <location>
        <begin position="151"/>
        <end position="169"/>
    </location>
</feature>
<dbReference type="EMBL" id="CP071872">
    <property type="protein sequence ID" value="UNM16635.1"/>
    <property type="molecule type" value="Genomic_DNA"/>
</dbReference>
<dbReference type="Proteomes" id="UP000828924">
    <property type="component" value="Chromosome"/>
</dbReference>
<dbReference type="PANTHER" id="PTHR14969">
    <property type="entry name" value="SPHINGOSINE-1-PHOSPHATE PHOSPHOHYDROLASE"/>
    <property type="match status" value="1"/>
</dbReference>